<evidence type="ECO:0000256" key="4">
    <source>
        <dbReference type="ARBA" id="ARBA00022692"/>
    </source>
</evidence>
<dbReference type="RefSeq" id="WP_117331514.1">
    <property type="nucleotide sequence ID" value="NZ_QUWK01000022.1"/>
</dbReference>
<evidence type="ECO:0000256" key="2">
    <source>
        <dbReference type="ARBA" id="ARBA00022448"/>
    </source>
</evidence>
<dbReference type="SUPFAM" id="SSF161098">
    <property type="entry name" value="MetI-like"/>
    <property type="match status" value="1"/>
</dbReference>
<comment type="similarity">
    <text evidence="7">Belongs to the binding-protein-dependent transport system permease family.</text>
</comment>
<comment type="subcellular location">
    <subcellularLocation>
        <location evidence="1 7">Cell membrane</location>
        <topology evidence="1 7">Multi-pass membrane protein</topology>
    </subcellularLocation>
</comment>
<dbReference type="PANTHER" id="PTHR43744:SF12">
    <property type="entry name" value="ABC TRANSPORTER PERMEASE PROTEIN MG189-RELATED"/>
    <property type="match status" value="1"/>
</dbReference>
<reference evidence="10" key="1">
    <citation type="submission" date="2018-08" db="EMBL/GenBank/DDBJ databases">
        <authorList>
            <person name="Grouzdev D.S."/>
            <person name="Krutkina M.S."/>
        </authorList>
    </citation>
    <scope>NUCLEOTIDE SEQUENCE [LARGE SCALE GENOMIC DNA]</scope>
    <source>
        <strain evidence="10">4-11</strain>
    </source>
</reference>
<dbReference type="AlphaFoldDB" id="A0A372MEJ4"/>
<feature type="transmembrane region" description="Helical" evidence="7">
    <location>
        <begin position="71"/>
        <end position="94"/>
    </location>
</feature>
<keyword evidence="6 7" id="KW-0472">Membrane</keyword>
<dbReference type="Proteomes" id="UP000264002">
    <property type="component" value="Unassembled WGS sequence"/>
</dbReference>
<dbReference type="Gene3D" id="1.10.3720.10">
    <property type="entry name" value="MetI-like"/>
    <property type="match status" value="1"/>
</dbReference>
<evidence type="ECO:0000256" key="5">
    <source>
        <dbReference type="ARBA" id="ARBA00022989"/>
    </source>
</evidence>
<gene>
    <name evidence="9" type="ORF">DYP60_13335</name>
</gene>
<protein>
    <submittedName>
        <fullName evidence="9">Carbohydrate ABC transporter permease</fullName>
    </submittedName>
</protein>
<keyword evidence="3" id="KW-1003">Cell membrane</keyword>
<comment type="caution">
    <text evidence="9">The sequence shown here is derived from an EMBL/GenBank/DDBJ whole genome shotgun (WGS) entry which is preliminary data.</text>
</comment>
<feature type="transmembrane region" description="Helical" evidence="7">
    <location>
        <begin position="177"/>
        <end position="203"/>
    </location>
</feature>
<feature type="domain" description="ABC transmembrane type-1" evidence="8">
    <location>
        <begin position="71"/>
        <end position="260"/>
    </location>
</feature>
<name>A0A372MEJ4_9SPIR</name>
<dbReference type="Pfam" id="PF00528">
    <property type="entry name" value="BPD_transp_1"/>
    <property type="match status" value="1"/>
</dbReference>
<evidence type="ECO:0000313" key="10">
    <source>
        <dbReference type="Proteomes" id="UP000264002"/>
    </source>
</evidence>
<sequence>MMYRIHMKVFLYHLLAIVLGILAIVPFLWMISTSLKSGGALLVVPIEWFPKEPTIQAYEKLFALTGMLRSIGNSLVVTSGAVLVALFSSSMAAFAFSKIRFKGSGFLFMLFIASMMLPSHVLFIPLYLIMNDLHLVDTLFALILPYTFKAFAVFMLRQQMMNIPDAYLDAAAIDGASLFRSFITIFLPLCKTALATLAIIIAMDAWNDYLLPLVLMTSPKNYTLPIILNALSGQFKTAYDLLMAGSLISIVPLLVIYIGAQRYFASGLQIGGVKG</sequence>
<reference evidence="9 10" key="2">
    <citation type="submission" date="2018-09" db="EMBL/GenBank/DDBJ databases">
        <title>Genome of Sphaerochaeta halotolerans strain 4-11.</title>
        <authorList>
            <person name="Nazina T.N."/>
            <person name="Sokolova D.S."/>
        </authorList>
    </citation>
    <scope>NUCLEOTIDE SEQUENCE [LARGE SCALE GENOMIC DNA]</scope>
    <source>
        <strain evidence="9 10">4-11</strain>
    </source>
</reference>
<proteinExistence type="inferred from homology"/>
<keyword evidence="4 7" id="KW-0812">Transmembrane</keyword>
<dbReference type="CDD" id="cd06261">
    <property type="entry name" value="TM_PBP2"/>
    <property type="match status" value="1"/>
</dbReference>
<organism evidence="9 10">
    <name type="scientific">Sphaerochaeta halotolerans</name>
    <dbReference type="NCBI Taxonomy" id="2293840"/>
    <lineage>
        <taxon>Bacteria</taxon>
        <taxon>Pseudomonadati</taxon>
        <taxon>Spirochaetota</taxon>
        <taxon>Spirochaetia</taxon>
        <taxon>Spirochaetales</taxon>
        <taxon>Sphaerochaetaceae</taxon>
        <taxon>Sphaerochaeta</taxon>
    </lineage>
</organism>
<accession>A0A372MEJ4</accession>
<feature type="transmembrane region" description="Helical" evidence="7">
    <location>
        <begin position="135"/>
        <end position="156"/>
    </location>
</feature>
<dbReference type="GO" id="GO:0005886">
    <property type="term" value="C:plasma membrane"/>
    <property type="evidence" value="ECO:0007669"/>
    <property type="project" value="UniProtKB-SubCell"/>
</dbReference>
<keyword evidence="5 7" id="KW-1133">Transmembrane helix</keyword>
<feature type="transmembrane region" description="Helical" evidence="7">
    <location>
        <begin position="241"/>
        <end position="260"/>
    </location>
</feature>
<dbReference type="PANTHER" id="PTHR43744">
    <property type="entry name" value="ABC TRANSPORTER PERMEASE PROTEIN MG189-RELATED-RELATED"/>
    <property type="match status" value="1"/>
</dbReference>
<dbReference type="GO" id="GO:0055085">
    <property type="term" value="P:transmembrane transport"/>
    <property type="evidence" value="ECO:0007669"/>
    <property type="project" value="InterPro"/>
</dbReference>
<evidence type="ECO:0000256" key="1">
    <source>
        <dbReference type="ARBA" id="ARBA00004651"/>
    </source>
</evidence>
<evidence type="ECO:0000313" key="9">
    <source>
        <dbReference type="EMBL" id="RFU93706.1"/>
    </source>
</evidence>
<dbReference type="InterPro" id="IPR035906">
    <property type="entry name" value="MetI-like_sf"/>
</dbReference>
<evidence type="ECO:0000259" key="8">
    <source>
        <dbReference type="PROSITE" id="PS50928"/>
    </source>
</evidence>
<keyword evidence="2 7" id="KW-0813">Transport</keyword>
<dbReference type="PROSITE" id="PS50928">
    <property type="entry name" value="ABC_TM1"/>
    <property type="match status" value="1"/>
</dbReference>
<dbReference type="InterPro" id="IPR000515">
    <property type="entry name" value="MetI-like"/>
</dbReference>
<evidence type="ECO:0000256" key="7">
    <source>
        <dbReference type="RuleBase" id="RU363032"/>
    </source>
</evidence>
<feature type="transmembrane region" description="Helical" evidence="7">
    <location>
        <begin position="106"/>
        <end position="129"/>
    </location>
</feature>
<dbReference type="EMBL" id="QUWK01000022">
    <property type="protein sequence ID" value="RFU93706.1"/>
    <property type="molecule type" value="Genomic_DNA"/>
</dbReference>
<evidence type="ECO:0000256" key="3">
    <source>
        <dbReference type="ARBA" id="ARBA00022475"/>
    </source>
</evidence>
<evidence type="ECO:0000256" key="6">
    <source>
        <dbReference type="ARBA" id="ARBA00023136"/>
    </source>
</evidence>
<keyword evidence="10" id="KW-1185">Reference proteome</keyword>
<feature type="transmembrane region" description="Helical" evidence="7">
    <location>
        <begin position="9"/>
        <end position="31"/>
    </location>
</feature>